<dbReference type="PANTHER" id="PTHR31707">
    <property type="entry name" value="PECTINESTERASE"/>
    <property type="match status" value="1"/>
</dbReference>
<dbReference type="RefSeq" id="XP_010463264.1">
    <property type="nucleotide sequence ID" value="XM_010464962.1"/>
</dbReference>
<dbReference type="Proteomes" id="UP000694864">
    <property type="component" value="Chromosome 14"/>
</dbReference>
<feature type="domain" description="Pectinesterase catalytic" evidence="4">
    <location>
        <begin position="22"/>
        <end position="72"/>
    </location>
</feature>
<dbReference type="InterPro" id="IPR011050">
    <property type="entry name" value="Pectin_lyase_fold/virulence"/>
</dbReference>
<name>A0ABM0VYV3_CAMSA</name>
<protein>
    <submittedName>
        <fullName evidence="6">Probable pectinesterase/pectinesterase inhibitor 17</fullName>
    </submittedName>
</protein>
<dbReference type="Pfam" id="PF01095">
    <property type="entry name" value="Pectinesterase"/>
    <property type="match status" value="2"/>
</dbReference>
<reference evidence="5" key="1">
    <citation type="journal article" date="2014" name="Nat. Commun.">
        <title>The emerging biofuel crop Camelina sativa retains a highly undifferentiated hexaploid genome structure.</title>
        <authorList>
            <person name="Kagale S."/>
            <person name="Koh C."/>
            <person name="Nixon J."/>
            <person name="Bollina V."/>
            <person name="Clarke W.E."/>
            <person name="Tuteja R."/>
            <person name="Spillane C."/>
            <person name="Robinson S.J."/>
            <person name="Links M.G."/>
            <person name="Clarke C."/>
            <person name="Higgins E.E."/>
            <person name="Huebert T."/>
            <person name="Sharpe A.G."/>
            <person name="Parkin I.A."/>
        </authorList>
    </citation>
    <scope>NUCLEOTIDE SEQUENCE [LARGE SCALE GENOMIC DNA]</scope>
    <source>
        <strain evidence="5">cv. DH55</strain>
    </source>
</reference>
<feature type="domain" description="Pectinesterase catalytic" evidence="4">
    <location>
        <begin position="76"/>
        <end position="213"/>
    </location>
</feature>
<evidence type="ECO:0000256" key="3">
    <source>
        <dbReference type="ARBA" id="ARBA00023085"/>
    </source>
</evidence>
<accession>A0ABM0VYV3</accession>
<dbReference type="GeneID" id="104743934"/>
<evidence type="ECO:0000256" key="1">
    <source>
        <dbReference type="ARBA" id="ARBA00005184"/>
    </source>
</evidence>
<keyword evidence="3" id="KW-0063">Aspartyl esterase</keyword>
<dbReference type="SUPFAM" id="SSF51126">
    <property type="entry name" value="Pectin lyase-like"/>
    <property type="match status" value="1"/>
</dbReference>
<evidence type="ECO:0000259" key="4">
    <source>
        <dbReference type="Pfam" id="PF01095"/>
    </source>
</evidence>
<dbReference type="InterPro" id="IPR000070">
    <property type="entry name" value="Pectinesterase_cat"/>
</dbReference>
<evidence type="ECO:0000256" key="2">
    <source>
        <dbReference type="ARBA" id="ARBA00022801"/>
    </source>
</evidence>
<dbReference type="Gene3D" id="2.160.20.10">
    <property type="entry name" value="Single-stranded right-handed beta-helix, Pectin lyase-like"/>
    <property type="match status" value="2"/>
</dbReference>
<proteinExistence type="predicted"/>
<evidence type="ECO:0000313" key="5">
    <source>
        <dbReference type="Proteomes" id="UP000694864"/>
    </source>
</evidence>
<keyword evidence="2" id="KW-0378">Hydrolase</keyword>
<gene>
    <name evidence="6" type="primary">LOC104743934</name>
</gene>
<reference evidence="6" key="2">
    <citation type="submission" date="2025-08" db="UniProtKB">
        <authorList>
            <consortium name="RefSeq"/>
        </authorList>
    </citation>
    <scope>IDENTIFICATION</scope>
    <source>
        <tissue evidence="6">Leaf</tissue>
    </source>
</reference>
<comment type="pathway">
    <text evidence="1">Glycan metabolism; pectin degradation; 2-dehydro-3-deoxy-D-gluconate from pectin: step 1/5.</text>
</comment>
<organism evidence="5 6">
    <name type="scientific">Camelina sativa</name>
    <name type="common">False flax</name>
    <name type="synonym">Myagrum sativum</name>
    <dbReference type="NCBI Taxonomy" id="90675"/>
    <lineage>
        <taxon>Eukaryota</taxon>
        <taxon>Viridiplantae</taxon>
        <taxon>Streptophyta</taxon>
        <taxon>Embryophyta</taxon>
        <taxon>Tracheophyta</taxon>
        <taxon>Spermatophyta</taxon>
        <taxon>Magnoliopsida</taxon>
        <taxon>eudicotyledons</taxon>
        <taxon>Gunneridae</taxon>
        <taxon>Pentapetalae</taxon>
        <taxon>rosids</taxon>
        <taxon>malvids</taxon>
        <taxon>Brassicales</taxon>
        <taxon>Brassicaceae</taxon>
        <taxon>Camelineae</taxon>
        <taxon>Camelina</taxon>
    </lineage>
</organism>
<dbReference type="InterPro" id="IPR012334">
    <property type="entry name" value="Pectin_lyas_fold"/>
</dbReference>
<keyword evidence="5" id="KW-1185">Reference proteome</keyword>
<sequence length="226" mass="25101">MNYLKDRLKGKLSVSQKIFATVTVSKDGKGNFSRISDAIAVAPENNNGDIRYFQISIKEGVYAEYLIIPSNKGRHFQNCNIFVRRTPTGTNTVTAQNKSNPNQTSGIIIHNSRVTAATDLLLVLGSTQTYLGRPWDKYSTTVFMKTYLDSLIDPRGWFEWNQTTDVSTLFYAEFQNKGPGVSTSGRVTWPGFWILHSASEASRFIVGTFLAGNSWIPPGVPFTSGL</sequence>
<evidence type="ECO:0000313" key="6">
    <source>
        <dbReference type="RefSeq" id="XP_010463264.1"/>
    </source>
</evidence>